<dbReference type="PROSITE" id="PS50987">
    <property type="entry name" value="HTH_ARSR_2"/>
    <property type="match status" value="1"/>
</dbReference>
<reference evidence="2 3" key="1">
    <citation type="submission" date="2020-03" db="EMBL/GenBank/DDBJ databases">
        <title>Identification of Halomonas strains.</title>
        <authorList>
            <person name="Xiao Z."/>
            <person name="Dong F."/>
            <person name="Wang Z."/>
            <person name="Zhao J.-Y."/>
        </authorList>
    </citation>
    <scope>NUCLEOTIDE SEQUENCE [LARGE SCALE GENOMIC DNA]</scope>
    <source>
        <strain evidence="2 3">DX6</strain>
    </source>
</reference>
<dbReference type="InterPro" id="IPR036388">
    <property type="entry name" value="WH-like_DNA-bd_sf"/>
</dbReference>
<evidence type="ECO:0000313" key="3">
    <source>
        <dbReference type="Proteomes" id="UP001318321"/>
    </source>
</evidence>
<dbReference type="Proteomes" id="UP001318321">
    <property type="component" value="Unassembled WGS sequence"/>
</dbReference>
<comment type="caution">
    <text evidence="2">The sequence shown here is derived from an EMBL/GenBank/DDBJ whole genome shotgun (WGS) entry which is preliminary data.</text>
</comment>
<dbReference type="PANTHER" id="PTHR38600:SF2">
    <property type="entry name" value="SLL0088 PROTEIN"/>
    <property type="match status" value="1"/>
</dbReference>
<dbReference type="SMART" id="SM00418">
    <property type="entry name" value="HTH_ARSR"/>
    <property type="match status" value="1"/>
</dbReference>
<dbReference type="InterPro" id="IPR036390">
    <property type="entry name" value="WH_DNA-bd_sf"/>
</dbReference>
<dbReference type="InterPro" id="IPR001845">
    <property type="entry name" value="HTH_ArsR_DNA-bd_dom"/>
</dbReference>
<evidence type="ECO:0000259" key="1">
    <source>
        <dbReference type="PROSITE" id="PS50987"/>
    </source>
</evidence>
<organism evidence="2 3">
    <name type="scientific">Billgrantia bachuensis</name>
    <dbReference type="NCBI Taxonomy" id="2717286"/>
    <lineage>
        <taxon>Bacteria</taxon>
        <taxon>Pseudomonadati</taxon>
        <taxon>Pseudomonadota</taxon>
        <taxon>Gammaproteobacteria</taxon>
        <taxon>Oceanospirillales</taxon>
        <taxon>Halomonadaceae</taxon>
        <taxon>Billgrantia</taxon>
    </lineage>
</organism>
<dbReference type="PANTHER" id="PTHR38600">
    <property type="entry name" value="TRANSCRIPTIONAL REGULATORY PROTEIN"/>
    <property type="match status" value="1"/>
</dbReference>
<protein>
    <submittedName>
        <fullName evidence="2">Winged helix-turn-helix transcriptional regulator</fullName>
    </submittedName>
</protein>
<dbReference type="RefSeq" id="WP_167111837.1">
    <property type="nucleotide sequence ID" value="NZ_JAAQTO010000013.1"/>
</dbReference>
<sequence length="123" mass="13857">MVEHNETHLDRVFHALADPTRRLLLERLAAGERKVGELAEPFPISLAAVSKHLRVLEQAGLVERRIEGRAHFCRLQPEPLAAAEQWLSFYEGFWSQRLNALEAALKADPGDQPPEEGNADGRR</sequence>
<proteinExistence type="predicted"/>
<dbReference type="NCBIfam" id="NF033788">
    <property type="entry name" value="HTH_metalloreg"/>
    <property type="match status" value="1"/>
</dbReference>
<dbReference type="Gene3D" id="1.10.10.10">
    <property type="entry name" value="Winged helix-like DNA-binding domain superfamily/Winged helix DNA-binding domain"/>
    <property type="match status" value="1"/>
</dbReference>
<gene>
    <name evidence="2" type="ORF">HBJ55_05495</name>
</gene>
<accession>A0ABX0PQM4</accession>
<dbReference type="InterPro" id="IPR011991">
    <property type="entry name" value="ArsR-like_HTH"/>
</dbReference>
<feature type="domain" description="HTH arsR-type" evidence="1">
    <location>
        <begin position="1"/>
        <end position="95"/>
    </location>
</feature>
<dbReference type="EMBL" id="JAAQTO010000013">
    <property type="protein sequence ID" value="NIC04876.1"/>
    <property type="molecule type" value="Genomic_DNA"/>
</dbReference>
<dbReference type="Pfam" id="PF01022">
    <property type="entry name" value="HTH_5"/>
    <property type="match status" value="1"/>
</dbReference>
<dbReference type="SUPFAM" id="SSF46785">
    <property type="entry name" value="Winged helix' DNA-binding domain"/>
    <property type="match status" value="1"/>
</dbReference>
<dbReference type="CDD" id="cd00090">
    <property type="entry name" value="HTH_ARSR"/>
    <property type="match status" value="1"/>
</dbReference>
<evidence type="ECO:0000313" key="2">
    <source>
        <dbReference type="EMBL" id="NIC04876.1"/>
    </source>
</evidence>
<name>A0ABX0PQM4_9GAMM</name>
<dbReference type="PRINTS" id="PR00778">
    <property type="entry name" value="HTHARSR"/>
</dbReference>
<keyword evidence="3" id="KW-1185">Reference proteome</keyword>